<name>A0A256FNP7_9HYPH</name>
<evidence type="ECO:0000313" key="2">
    <source>
        <dbReference type="Proteomes" id="UP000216478"/>
    </source>
</evidence>
<accession>A0A256FNP7</accession>
<dbReference type="AlphaFoldDB" id="A0A256FNP7"/>
<keyword evidence="2" id="KW-1185">Reference proteome</keyword>
<evidence type="ECO:0000313" key="1">
    <source>
        <dbReference type="EMBL" id="OYR16463.1"/>
    </source>
</evidence>
<organism evidence="1 2">
    <name type="scientific">Brucella grignonensis</name>
    <dbReference type="NCBI Taxonomy" id="94627"/>
    <lineage>
        <taxon>Bacteria</taxon>
        <taxon>Pseudomonadati</taxon>
        <taxon>Pseudomonadota</taxon>
        <taxon>Alphaproteobacteria</taxon>
        <taxon>Hyphomicrobiales</taxon>
        <taxon>Brucellaceae</taxon>
        <taxon>Brucella/Ochrobactrum group</taxon>
        <taxon>Brucella</taxon>
    </lineage>
</organism>
<protein>
    <submittedName>
        <fullName evidence="1">Uncharacterized protein</fullName>
    </submittedName>
</protein>
<comment type="caution">
    <text evidence="1">The sequence shown here is derived from an EMBL/GenBank/DDBJ whole genome shotgun (WGS) entry which is preliminary data.</text>
</comment>
<proteinExistence type="predicted"/>
<sequence length="71" mass="7664">MGESVFYLIVSKAAQISNGVRWSPDYWRCAAKTVGEAYRLHVADNLLEGVVLNVPLLVKGQAEASCLGVAQ</sequence>
<dbReference type="EMBL" id="NNRL01000151">
    <property type="protein sequence ID" value="OYR16463.1"/>
    <property type="molecule type" value="Genomic_DNA"/>
</dbReference>
<reference evidence="1 2" key="1">
    <citation type="submission" date="2017-07" db="EMBL/GenBank/DDBJ databases">
        <title>Phylogenetic study on the rhizospheric bacterium Ochrobactrum sp. A44.</title>
        <authorList>
            <person name="Krzyzanowska D.M."/>
            <person name="Ossowicki A."/>
            <person name="Rajewska M."/>
            <person name="Maciag T."/>
            <person name="Kaczynski Z."/>
            <person name="Czerwicka M."/>
            <person name="Jafra S."/>
        </authorList>
    </citation>
    <scope>NUCLEOTIDE SEQUENCE [LARGE SCALE GENOMIC DNA]</scope>
    <source>
        <strain evidence="1 2">OgA9a</strain>
    </source>
</reference>
<dbReference type="Proteomes" id="UP000216478">
    <property type="component" value="Unassembled WGS sequence"/>
</dbReference>
<gene>
    <name evidence="1" type="ORF">CEV33_4473</name>
</gene>